<keyword evidence="1" id="KW-0808">Transferase</keyword>
<organism evidence="1 2">
    <name type="scientific">Archangium lansingense</name>
    <dbReference type="NCBI Taxonomy" id="2995310"/>
    <lineage>
        <taxon>Bacteria</taxon>
        <taxon>Pseudomonadati</taxon>
        <taxon>Myxococcota</taxon>
        <taxon>Myxococcia</taxon>
        <taxon>Myxococcales</taxon>
        <taxon>Cystobacterineae</taxon>
        <taxon>Archangiaceae</taxon>
        <taxon>Archangium</taxon>
    </lineage>
</organism>
<dbReference type="InterPro" id="IPR014942">
    <property type="entry name" value="AbiEii"/>
</dbReference>
<sequence length="288" mass="32881">MDTTYPTTFEGISSWAKQQRIAPSEARMRFAQYAVLRSIAGSRALSRILVFKGGNALDFVWQPNRSTLDLDFSSTDEALDEERLRTLMDQSLAQTERVLGVALRVQRIDRQPPGPNRTFVTYEVKVGYALPDDRRNQERMARGEPSKSIVQLDISLNEPICDDRPINIQAANPLRVSTIEDIIAEKLRSLLQQPIRNRNRRQDVLDIAVLLLRHVSIDRARIAEYLRRKAAARSVPVSREAFRNPEVESRARVDYEALKGTTRDTFIPFDEAFSELLGFIAQLDIPEE</sequence>
<accession>A0ABT4APB6</accession>
<dbReference type="EMBL" id="JAPNKA010000001">
    <property type="protein sequence ID" value="MCY1083552.1"/>
    <property type="molecule type" value="Genomic_DNA"/>
</dbReference>
<evidence type="ECO:0000313" key="1">
    <source>
        <dbReference type="EMBL" id="MCY1083552.1"/>
    </source>
</evidence>
<dbReference type="Gene3D" id="3.10.450.620">
    <property type="entry name" value="JHP933, nucleotidyltransferase-like core domain"/>
    <property type="match status" value="1"/>
</dbReference>
<reference evidence="1 2" key="1">
    <citation type="submission" date="2022-11" db="EMBL/GenBank/DDBJ databases">
        <title>Minimal conservation of predation-associated metabolite biosynthetic gene clusters underscores biosynthetic potential of Myxococcota including descriptions for ten novel species: Archangium lansinium sp. nov., Myxococcus landrumus sp. nov., Nannocystis bai.</title>
        <authorList>
            <person name="Ahearne A."/>
            <person name="Stevens C."/>
            <person name="Phillips K."/>
        </authorList>
    </citation>
    <scope>NUCLEOTIDE SEQUENCE [LARGE SCALE GENOMIC DNA]</scope>
    <source>
        <strain evidence="1 2">MIWBW</strain>
    </source>
</reference>
<keyword evidence="2" id="KW-1185">Reference proteome</keyword>
<gene>
    <name evidence="1" type="ORF">OV287_54850</name>
</gene>
<protein>
    <submittedName>
        <fullName evidence="1">Nucleotidyl transferase AbiEii/AbiGii toxin family protein</fullName>
    </submittedName>
</protein>
<comment type="caution">
    <text evidence="1">The sequence shown here is derived from an EMBL/GenBank/DDBJ whole genome shotgun (WGS) entry which is preliminary data.</text>
</comment>
<dbReference type="GO" id="GO:0016740">
    <property type="term" value="F:transferase activity"/>
    <property type="evidence" value="ECO:0007669"/>
    <property type="project" value="UniProtKB-KW"/>
</dbReference>
<name>A0ABT4APB6_9BACT</name>
<evidence type="ECO:0000313" key="2">
    <source>
        <dbReference type="Proteomes" id="UP001207654"/>
    </source>
</evidence>
<proteinExistence type="predicted"/>
<dbReference type="Pfam" id="PF08843">
    <property type="entry name" value="AbiEii"/>
    <property type="match status" value="1"/>
</dbReference>
<dbReference type="RefSeq" id="WP_267542076.1">
    <property type="nucleotide sequence ID" value="NZ_JAPNKA010000001.1"/>
</dbReference>
<dbReference type="Proteomes" id="UP001207654">
    <property type="component" value="Unassembled WGS sequence"/>
</dbReference>